<protein>
    <submittedName>
        <fullName evidence="1">Uncharacterized protein</fullName>
    </submittedName>
</protein>
<dbReference type="EMBL" id="JANLCJ010000009">
    <property type="protein sequence ID" value="MCS5735912.1"/>
    <property type="molecule type" value="Genomic_DNA"/>
</dbReference>
<evidence type="ECO:0000313" key="2">
    <source>
        <dbReference type="Proteomes" id="UP001165586"/>
    </source>
</evidence>
<gene>
    <name evidence="1" type="ORF">N1032_19410</name>
</gene>
<proteinExistence type="predicted"/>
<evidence type="ECO:0000313" key="1">
    <source>
        <dbReference type="EMBL" id="MCS5735912.1"/>
    </source>
</evidence>
<name>A0ABT2H7N5_9MICO</name>
<accession>A0ABT2H7N5</accession>
<reference evidence="1" key="1">
    <citation type="submission" date="2022-08" db="EMBL/GenBank/DDBJ databases">
        <authorList>
            <person name="Deng Y."/>
            <person name="Han X.-F."/>
            <person name="Zhang Y.-Q."/>
        </authorList>
    </citation>
    <scope>NUCLEOTIDE SEQUENCE</scope>
    <source>
        <strain evidence="1">CPCC 203386</strain>
    </source>
</reference>
<dbReference type="Proteomes" id="UP001165586">
    <property type="component" value="Unassembled WGS sequence"/>
</dbReference>
<organism evidence="1 2">
    <name type="scientific">Herbiconiux daphne</name>
    <dbReference type="NCBI Taxonomy" id="2970914"/>
    <lineage>
        <taxon>Bacteria</taxon>
        <taxon>Bacillati</taxon>
        <taxon>Actinomycetota</taxon>
        <taxon>Actinomycetes</taxon>
        <taxon>Micrococcales</taxon>
        <taxon>Microbacteriaceae</taxon>
        <taxon>Herbiconiux</taxon>
    </lineage>
</organism>
<dbReference type="RefSeq" id="WP_259541236.1">
    <property type="nucleotide sequence ID" value="NZ_JANLCJ010000009.1"/>
</dbReference>
<comment type="caution">
    <text evidence="1">The sequence shown here is derived from an EMBL/GenBank/DDBJ whole genome shotgun (WGS) entry which is preliminary data.</text>
</comment>
<keyword evidence="2" id="KW-1185">Reference proteome</keyword>
<sequence>MTFVIKHTIRAGVESPDGYRASGWVPTLSLALRGPVPPASALVWSVSKPNGSAWFETRVPVSECPAEQVVTVDLGAAERGAEITETGSVPFTLRLVCELDGVDDLLHDGALAVVALGAPEEYRFSIDERWLDGPALVGLDSVDEADAPKLRIGLFVGGDIDVYRLSAHCFRDGGRIAPASDIEVAHTSTATDGTVVGRHVIIDFDAIRGWNNLSDSGWGGDWQLLDAVDGAYEVKLLLDSAVMRCVGFTVENGRIVAPGLIEADPWTGPVVFVDPTPPADAGEAPTTPLGVERTPLFFGDIDSAASWATIDDVYAGRVASDSTEVVSAMAVLDPQIAATVQAYVDRAERLILTWEAELLEAEPPFDSAQVLAAEAVEREQPGYLDLRDAAADVPDAIVVHLSGQPVTVGDLRARMAAIFTAAGRRIEVAAGHVDDELAPYRAVLQGDKLALFEERPANAFVYTTTDRVVIETPEELAGAEFWFYEGPLDLPSTATVDGSTIDVHVQGWRVIGWQFDPSGAIVDRFEQQGYGSSAPLSAFRPS</sequence>